<dbReference type="Pfam" id="PF01812">
    <property type="entry name" value="5-FTHF_cyc-lig"/>
    <property type="match status" value="1"/>
</dbReference>
<evidence type="ECO:0000256" key="4">
    <source>
        <dbReference type="RuleBase" id="RU361279"/>
    </source>
</evidence>
<evidence type="ECO:0000313" key="5">
    <source>
        <dbReference type="EMBL" id="BCX49442.1"/>
    </source>
</evidence>
<evidence type="ECO:0000313" key="6">
    <source>
        <dbReference type="Proteomes" id="UP001374893"/>
    </source>
</evidence>
<gene>
    <name evidence="5" type="ORF">HAHE_33500</name>
</gene>
<proteinExistence type="inferred from homology"/>
<comment type="catalytic activity">
    <reaction evidence="4">
        <text>(6S)-5-formyl-5,6,7,8-tetrahydrofolate + ATP = (6R)-5,10-methenyltetrahydrofolate + ADP + phosphate</text>
        <dbReference type="Rhea" id="RHEA:10488"/>
        <dbReference type="ChEBI" id="CHEBI:30616"/>
        <dbReference type="ChEBI" id="CHEBI:43474"/>
        <dbReference type="ChEBI" id="CHEBI:57455"/>
        <dbReference type="ChEBI" id="CHEBI:57457"/>
        <dbReference type="ChEBI" id="CHEBI:456216"/>
        <dbReference type="EC" id="6.3.3.2"/>
    </reaction>
</comment>
<evidence type="ECO:0000256" key="2">
    <source>
        <dbReference type="ARBA" id="ARBA00022741"/>
    </source>
</evidence>
<dbReference type="PIRSF" id="PIRSF006806">
    <property type="entry name" value="FTHF_cligase"/>
    <property type="match status" value="1"/>
</dbReference>
<dbReference type="Gene3D" id="3.40.50.10420">
    <property type="entry name" value="NagB/RpiA/CoA transferase-like"/>
    <property type="match status" value="1"/>
</dbReference>
<name>A0ABN6H957_9BACT</name>
<dbReference type="NCBIfam" id="TIGR02727">
    <property type="entry name" value="MTHFS_bact"/>
    <property type="match status" value="1"/>
</dbReference>
<accession>A0ABN6H957</accession>
<evidence type="ECO:0000256" key="3">
    <source>
        <dbReference type="ARBA" id="ARBA00022840"/>
    </source>
</evidence>
<dbReference type="EC" id="6.3.3.2" evidence="4"/>
<dbReference type="PANTHER" id="PTHR23407:SF1">
    <property type="entry name" value="5-FORMYLTETRAHYDROFOLATE CYCLO-LIGASE"/>
    <property type="match status" value="1"/>
</dbReference>
<evidence type="ECO:0000256" key="1">
    <source>
        <dbReference type="ARBA" id="ARBA00010638"/>
    </source>
</evidence>
<dbReference type="InterPro" id="IPR024185">
    <property type="entry name" value="FTHF_cligase-like_sf"/>
</dbReference>
<dbReference type="InterPro" id="IPR002698">
    <property type="entry name" value="FTHF_cligase"/>
</dbReference>
<keyword evidence="2 4" id="KW-0547">Nucleotide-binding</keyword>
<dbReference type="SUPFAM" id="SSF100950">
    <property type="entry name" value="NagB/RpiA/CoA transferase-like"/>
    <property type="match status" value="1"/>
</dbReference>
<keyword evidence="4" id="KW-0479">Metal-binding</keyword>
<comment type="similarity">
    <text evidence="1 4">Belongs to the 5-formyltetrahydrofolate cyclo-ligase family.</text>
</comment>
<dbReference type="EMBL" id="AP024702">
    <property type="protein sequence ID" value="BCX49442.1"/>
    <property type="molecule type" value="Genomic_DNA"/>
</dbReference>
<dbReference type="Proteomes" id="UP001374893">
    <property type="component" value="Chromosome"/>
</dbReference>
<keyword evidence="3 4" id="KW-0067">ATP-binding</keyword>
<keyword evidence="6" id="KW-1185">Reference proteome</keyword>
<comment type="cofactor">
    <cofactor evidence="4">
        <name>Mg(2+)</name>
        <dbReference type="ChEBI" id="CHEBI:18420"/>
    </cofactor>
</comment>
<sequence>MAIRTHLEAALAASAPLKIATFAALPGEPELTPCLSAAAVHLWHFPRVDGDCLRFYRVDDACQLEPGAYGIPEPCQESEEVPVGEFDWILCPGLGFGRDGSRLGRGKGYYDRALAGARPDAWLIGTGFEEQFVEALPCEDHDLPMTHALRPRGFTPIR</sequence>
<keyword evidence="4" id="KW-0460">Magnesium</keyword>
<protein>
    <recommendedName>
        <fullName evidence="4">5-formyltetrahydrofolate cyclo-ligase</fullName>
        <ecNumber evidence="4">6.3.3.2</ecNumber>
    </recommendedName>
</protein>
<organism evidence="5 6">
    <name type="scientific">Haloferula helveola</name>
    <dbReference type="NCBI Taxonomy" id="490095"/>
    <lineage>
        <taxon>Bacteria</taxon>
        <taxon>Pseudomonadati</taxon>
        <taxon>Verrucomicrobiota</taxon>
        <taxon>Verrucomicrobiia</taxon>
        <taxon>Verrucomicrobiales</taxon>
        <taxon>Verrucomicrobiaceae</taxon>
        <taxon>Haloferula</taxon>
    </lineage>
</organism>
<dbReference type="PANTHER" id="PTHR23407">
    <property type="entry name" value="ATPASE INHIBITOR/5-FORMYLTETRAHYDROFOLATE CYCLO-LIGASE"/>
    <property type="match status" value="1"/>
</dbReference>
<dbReference type="InterPro" id="IPR037171">
    <property type="entry name" value="NagB/RpiA_transferase-like"/>
</dbReference>
<reference evidence="5 6" key="1">
    <citation type="submission" date="2021-06" db="EMBL/GenBank/DDBJ databases">
        <title>Complete genome of Haloferula helveola possessing various polysaccharide degrading enzymes.</title>
        <authorList>
            <person name="Takami H."/>
            <person name="Huang C."/>
            <person name="Hamasaki K."/>
        </authorList>
    </citation>
    <scope>NUCLEOTIDE SEQUENCE [LARGE SCALE GENOMIC DNA]</scope>
    <source>
        <strain evidence="5 6">CN-1</strain>
    </source>
</reference>